<evidence type="ECO:0000313" key="3">
    <source>
        <dbReference type="EMBL" id="GDY30155.1"/>
    </source>
</evidence>
<feature type="region of interest" description="Disordered" evidence="1">
    <location>
        <begin position="1"/>
        <end position="65"/>
    </location>
</feature>
<feature type="transmembrane region" description="Helical" evidence="2">
    <location>
        <begin position="116"/>
        <end position="141"/>
    </location>
</feature>
<keyword evidence="2" id="KW-0472">Membrane</keyword>
<protein>
    <submittedName>
        <fullName evidence="3">Uncharacterized protein</fullName>
    </submittedName>
</protein>
<keyword evidence="2" id="KW-1133">Transmembrane helix</keyword>
<feature type="transmembrane region" description="Helical" evidence="2">
    <location>
        <begin position="147"/>
        <end position="170"/>
    </location>
</feature>
<sequence>MTGPHHDISSGAYPGQVSGPQPVPSAPWPAGTGPHAVPSGPHAVPAAPQQSTAGPPGGWSYGLPPGARPELVNTPIGQAGALANSAWQQRADRRVPFPALVAVELRKLFGTVSDRIMLALAPLYLAGVTLFGLLTVASAPATAAQQVLGAVVGAEFGGMLVHATVIKVIGGEWHYRSVQLTLLLQPSRLRYAAAQAGALGVVWLTLTAAEFGVFYPVAVSHIGQSGFQLYLNQRIGWVLAVIAVGNLLSLLVCLAVALLLPNPTAGITVYYVVTVLLAFRFEPWPVVWFLDPFGLLNLLAGTRSDALPVLTGTLLLAGVLTLGVLSLRGRDAR</sequence>
<feature type="transmembrane region" description="Helical" evidence="2">
    <location>
        <begin position="267"/>
        <end position="286"/>
    </location>
</feature>
<proteinExistence type="predicted"/>
<dbReference type="OrthoDB" id="3688755at2"/>
<evidence type="ECO:0000313" key="4">
    <source>
        <dbReference type="Proteomes" id="UP000298860"/>
    </source>
</evidence>
<keyword evidence="4" id="KW-1185">Reference proteome</keyword>
<evidence type="ECO:0000256" key="2">
    <source>
        <dbReference type="SAM" id="Phobius"/>
    </source>
</evidence>
<reference evidence="4" key="1">
    <citation type="submission" date="2019-04" db="EMBL/GenBank/DDBJ databases">
        <title>Draft genome sequence of Pseudonocardiaceae bacterium SL3-2-4.</title>
        <authorList>
            <person name="Ningsih F."/>
            <person name="Yokota A."/>
            <person name="Sakai Y."/>
            <person name="Nanatani K."/>
            <person name="Yabe S."/>
            <person name="Oetari A."/>
            <person name="Sjamsuridzal W."/>
        </authorList>
    </citation>
    <scope>NUCLEOTIDE SEQUENCE [LARGE SCALE GENOMIC DNA]</scope>
    <source>
        <strain evidence="4">SL3-2-4</strain>
    </source>
</reference>
<name>A0A4D4J0L0_9PSEU</name>
<dbReference type="RefSeq" id="WP_137813293.1">
    <property type="nucleotide sequence ID" value="NZ_BJFL01000006.1"/>
</dbReference>
<dbReference type="Proteomes" id="UP000298860">
    <property type="component" value="Unassembled WGS sequence"/>
</dbReference>
<comment type="caution">
    <text evidence="3">The sequence shown here is derived from an EMBL/GenBank/DDBJ whole genome shotgun (WGS) entry which is preliminary data.</text>
</comment>
<accession>A0A4D4J0L0</accession>
<feature type="transmembrane region" description="Helical" evidence="2">
    <location>
        <begin position="235"/>
        <end position="260"/>
    </location>
</feature>
<gene>
    <name evidence="3" type="ORF">GTS_17880</name>
</gene>
<feature type="transmembrane region" description="Helical" evidence="2">
    <location>
        <begin position="191"/>
        <end position="215"/>
    </location>
</feature>
<feature type="transmembrane region" description="Helical" evidence="2">
    <location>
        <begin position="306"/>
        <end position="327"/>
    </location>
</feature>
<dbReference type="EMBL" id="BJFL01000006">
    <property type="protein sequence ID" value="GDY30155.1"/>
    <property type="molecule type" value="Genomic_DNA"/>
</dbReference>
<dbReference type="AlphaFoldDB" id="A0A4D4J0L0"/>
<keyword evidence="2" id="KW-0812">Transmembrane</keyword>
<evidence type="ECO:0000256" key="1">
    <source>
        <dbReference type="SAM" id="MobiDB-lite"/>
    </source>
</evidence>
<organism evidence="3 4">
    <name type="scientific">Gandjariella thermophila</name>
    <dbReference type="NCBI Taxonomy" id="1931992"/>
    <lineage>
        <taxon>Bacteria</taxon>
        <taxon>Bacillati</taxon>
        <taxon>Actinomycetota</taxon>
        <taxon>Actinomycetes</taxon>
        <taxon>Pseudonocardiales</taxon>
        <taxon>Pseudonocardiaceae</taxon>
        <taxon>Gandjariella</taxon>
    </lineage>
</organism>